<gene>
    <name evidence="1" type="ORF">IAB38_06625</name>
</gene>
<dbReference type="EMBL" id="DVHC01000062">
    <property type="protein sequence ID" value="HIR59709.1"/>
    <property type="molecule type" value="Genomic_DNA"/>
</dbReference>
<sequence>MSYLGKFPLEEIERIKRRVCAPNLNKELGIKLTYVAPLKPLGEKDDLFQGIIFNYNNDDANENEERKGKSR</sequence>
<proteinExistence type="predicted"/>
<dbReference type="Proteomes" id="UP000824232">
    <property type="component" value="Unassembled WGS sequence"/>
</dbReference>
<reference evidence="1" key="2">
    <citation type="journal article" date="2021" name="PeerJ">
        <title>Extensive microbial diversity within the chicken gut microbiome revealed by metagenomics and culture.</title>
        <authorList>
            <person name="Gilroy R."/>
            <person name="Ravi A."/>
            <person name="Getino M."/>
            <person name="Pursley I."/>
            <person name="Horton D.L."/>
            <person name="Alikhan N.F."/>
            <person name="Baker D."/>
            <person name="Gharbi K."/>
            <person name="Hall N."/>
            <person name="Watson M."/>
            <person name="Adriaenssens E.M."/>
            <person name="Foster-Nyarko E."/>
            <person name="Jarju S."/>
            <person name="Secka A."/>
            <person name="Antonio M."/>
            <person name="Oren A."/>
            <person name="Chaudhuri R.R."/>
            <person name="La Ragione R."/>
            <person name="Hildebrand F."/>
            <person name="Pallen M.J."/>
        </authorList>
    </citation>
    <scope>NUCLEOTIDE SEQUENCE</scope>
    <source>
        <strain evidence="1">CHK184-20233</strain>
    </source>
</reference>
<dbReference type="AlphaFoldDB" id="A0A9D1J424"/>
<organism evidence="1 2">
    <name type="scientific">Candidatus Onthousia excrementipullorum</name>
    <dbReference type="NCBI Taxonomy" id="2840884"/>
    <lineage>
        <taxon>Bacteria</taxon>
        <taxon>Bacillati</taxon>
        <taxon>Bacillota</taxon>
        <taxon>Bacilli</taxon>
        <taxon>Candidatus Onthousia</taxon>
    </lineage>
</organism>
<evidence type="ECO:0000313" key="2">
    <source>
        <dbReference type="Proteomes" id="UP000824232"/>
    </source>
</evidence>
<name>A0A9D1J424_9FIRM</name>
<comment type="caution">
    <text evidence="1">The sequence shown here is derived from an EMBL/GenBank/DDBJ whole genome shotgun (WGS) entry which is preliminary data.</text>
</comment>
<protein>
    <submittedName>
        <fullName evidence="1">Uncharacterized protein</fullName>
    </submittedName>
</protein>
<accession>A0A9D1J424</accession>
<reference evidence="1" key="1">
    <citation type="submission" date="2020-10" db="EMBL/GenBank/DDBJ databases">
        <authorList>
            <person name="Gilroy R."/>
        </authorList>
    </citation>
    <scope>NUCLEOTIDE SEQUENCE</scope>
    <source>
        <strain evidence="1">CHK184-20233</strain>
    </source>
</reference>
<evidence type="ECO:0000313" key="1">
    <source>
        <dbReference type="EMBL" id="HIR59709.1"/>
    </source>
</evidence>